<feature type="region of interest" description="Disordered" evidence="1">
    <location>
        <begin position="45"/>
        <end position="86"/>
    </location>
</feature>
<gene>
    <name evidence="2" type="ORF">HNR30_007075</name>
</gene>
<accession>A0A7W0HU17</accession>
<protein>
    <recommendedName>
        <fullName evidence="4">Helix-turn-helix domain-containing protein</fullName>
    </recommendedName>
</protein>
<name>A0A7W0HU17_9ACTN</name>
<sequence>MDFEIRRDRKPQGPRALVRGWEEYFRLMDQGFSPREAARLVGIDVRTGKRRRNGHHSPGQGRKPMPAFHREQAGQTADPEGRTWSS</sequence>
<dbReference type="AlphaFoldDB" id="A0A7W0HU17"/>
<evidence type="ECO:0000313" key="3">
    <source>
        <dbReference type="Proteomes" id="UP000530928"/>
    </source>
</evidence>
<comment type="caution">
    <text evidence="2">The sequence shown here is derived from an EMBL/GenBank/DDBJ whole genome shotgun (WGS) entry which is preliminary data.</text>
</comment>
<organism evidence="2 3">
    <name type="scientific">Nonomuraea soli</name>
    <dbReference type="NCBI Taxonomy" id="1032476"/>
    <lineage>
        <taxon>Bacteria</taxon>
        <taxon>Bacillati</taxon>
        <taxon>Actinomycetota</taxon>
        <taxon>Actinomycetes</taxon>
        <taxon>Streptosporangiales</taxon>
        <taxon>Streptosporangiaceae</taxon>
        <taxon>Nonomuraea</taxon>
    </lineage>
</organism>
<keyword evidence="3" id="KW-1185">Reference proteome</keyword>
<reference evidence="2 3" key="1">
    <citation type="submission" date="2020-07" db="EMBL/GenBank/DDBJ databases">
        <title>Genomic Encyclopedia of Type Strains, Phase IV (KMG-IV): sequencing the most valuable type-strain genomes for metagenomic binning, comparative biology and taxonomic classification.</title>
        <authorList>
            <person name="Goeker M."/>
        </authorList>
    </citation>
    <scope>NUCLEOTIDE SEQUENCE [LARGE SCALE GENOMIC DNA]</scope>
    <source>
        <strain evidence="2 3">DSM 45533</strain>
    </source>
</reference>
<evidence type="ECO:0000313" key="2">
    <source>
        <dbReference type="EMBL" id="MBA2895689.1"/>
    </source>
</evidence>
<dbReference type="EMBL" id="JACDUR010000007">
    <property type="protein sequence ID" value="MBA2895689.1"/>
    <property type="molecule type" value="Genomic_DNA"/>
</dbReference>
<proteinExistence type="predicted"/>
<evidence type="ECO:0000256" key="1">
    <source>
        <dbReference type="SAM" id="MobiDB-lite"/>
    </source>
</evidence>
<dbReference type="Proteomes" id="UP000530928">
    <property type="component" value="Unassembled WGS sequence"/>
</dbReference>
<evidence type="ECO:0008006" key="4">
    <source>
        <dbReference type="Google" id="ProtNLM"/>
    </source>
</evidence>